<comment type="caution">
    <text evidence="2">The sequence shown here is derived from an EMBL/GenBank/DDBJ whole genome shotgun (WGS) entry which is preliminary data.</text>
</comment>
<dbReference type="Pfam" id="PF12850">
    <property type="entry name" value="Metallophos_2"/>
    <property type="match status" value="1"/>
</dbReference>
<name>A0A1J5SJR9_9ZZZZ</name>
<dbReference type="NCBIfam" id="TIGR00040">
    <property type="entry name" value="yfcE"/>
    <property type="match status" value="1"/>
</dbReference>
<dbReference type="AlphaFoldDB" id="A0A1J5SJR9"/>
<evidence type="ECO:0000313" key="2">
    <source>
        <dbReference type="EMBL" id="OIR04373.1"/>
    </source>
</evidence>
<dbReference type="InterPro" id="IPR000979">
    <property type="entry name" value="Phosphodiesterase_MJ0936/Vps29"/>
</dbReference>
<dbReference type="EC" id="3.1.4.-" evidence="2"/>
<sequence>MRIAVIADTHDSVPAGLTDLLRNADEIWHLGDLTTQDVYFELAALERPFVVVRGNCDTDERWPLQLTLERGGLRCQLIHIAPHLAPSGVNVVLHGHTHTPRDWTDPLGVRWLNPGSASKPRGGSPASIGWLEFDRRGIRRWDVQPLRR</sequence>
<dbReference type="InterPro" id="IPR024654">
    <property type="entry name" value="Calcineurin-like_PHP_lpxH"/>
</dbReference>
<dbReference type="Gene3D" id="3.60.21.10">
    <property type="match status" value="1"/>
</dbReference>
<dbReference type="EMBL" id="MLJW01000058">
    <property type="protein sequence ID" value="OIR04373.1"/>
    <property type="molecule type" value="Genomic_DNA"/>
</dbReference>
<keyword evidence="2" id="KW-0378">Hydrolase</keyword>
<protein>
    <submittedName>
        <fullName evidence="2">Phosphodiesterase YfcE</fullName>
        <ecNumber evidence="2">3.1.4.-</ecNumber>
    </submittedName>
</protein>
<dbReference type="InterPro" id="IPR029052">
    <property type="entry name" value="Metallo-depent_PP-like"/>
</dbReference>
<feature type="domain" description="Calcineurin-like phosphoesterase" evidence="1">
    <location>
        <begin position="1"/>
        <end position="134"/>
    </location>
</feature>
<gene>
    <name evidence="2" type="primary">yfcE</name>
    <name evidence="2" type="ORF">GALL_135730</name>
</gene>
<proteinExistence type="predicted"/>
<evidence type="ECO:0000259" key="1">
    <source>
        <dbReference type="Pfam" id="PF12850"/>
    </source>
</evidence>
<dbReference type="PANTHER" id="PTHR11124">
    <property type="entry name" value="VACUOLAR SORTING PROTEIN VPS29"/>
    <property type="match status" value="1"/>
</dbReference>
<reference evidence="2" key="1">
    <citation type="submission" date="2016-10" db="EMBL/GenBank/DDBJ databases">
        <title>Sequence of Gallionella enrichment culture.</title>
        <authorList>
            <person name="Poehlein A."/>
            <person name="Muehling M."/>
            <person name="Daniel R."/>
        </authorList>
    </citation>
    <scope>NUCLEOTIDE SEQUENCE</scope>
</reference>
<organism evidence="2">
    <name type="scientific">mine drainage metagenome</name>
    <dbReference type="NCBI Taxonomy" id="410659"/>
    <lineage>
        <taxon>unclassified sequences</taxon>
        <taxon>metagenomes</taxon>
        <taxon>ecological metagenomes</taxon>
    </lineage>
</organism>
<accession>A0A1J5SJR9</accession>
<dbReference type="GO" id="GO:0016787">
    <property type="term" value="F:hydrolase activity"/>
    <property type="evidence" value="ECO:0007669"/>
    <property type="project" value="UniProtKB-KW"/>
</dbReference>
<dbReference type="SUPFAM" id="SSF56300">
    <property type="entry name" value="Metallo-dependent phosphatases"/>
    <property type="match status" value="1"/>
</dbReference>